<proteinExistence type="predicted"/>
<feature type="disulfide bond" evidence="8">
    <location>
        <begin position="77"/>
        <end position="86"/>
    </location>
</feature>
<evidence type="ECO:0000313" key="11">
    <source>
        <dbReference type="EMBL" id="KAK0154953.1"/>
    </source>
</evidence>
<evidence type="ECO:0000256" key="6">
    <source>
        <dbReference type="ARBA" id="ARBA00023157"/>
    </source>
</evidence>
<feature type="domain" description="EGF-like" evidence="10">
    <location>
        <begin position="89"/>
        <end position="125"/>
    </location>
</feature>
<dbReference type="GO" id="GO:0005509">
    <property type="term" value="F:calcium ion binding"/>
    <property type="evidence" value="ECO:0007669"/>
    <property type="project" value="InterPro"/>
</dbReference>
<dbReference type="EMBL" id="JAOPHQ010000316">
    <property type="protein sequence ID" value="KAK0154953.1"/>
    <property type="molecule type" value="Genomic_DNA"/>
</dbReference>
<dbReference type="SMART" id="SM00181">
    <property type="entry name" value="EGF"/>
    <property type="match status" value="2"/>
</dbReference>
<feature type="domain" description="EGF-like" evidence="10">
    <location>
        <begin position="49"/>
        <end position="87"/>
    </location>
</feature>
<dbReference type="GO" id="GO:0007157">
    <property type="term" value="P:heterophilic cell-cell adhesion via plasma membrane cell adhesion molecules"/>
    <property type="evidence" value="ECO:0007669"/>
    <property type="project" value="TreeGrafter"/>
</dbReference>
<keyword evidence="9" id="KW-0812">Transmembrane</keyword>
<dbReference type="PROSITE" id="PS00022">
    <property type="entry name" value="EGF_1"/>
    <property type="match status" value="2"/>
</dbReference>
<keyword evidence="6 8" id="KW-1015">Disulfide bond</keyword>
<organism evidence="11 12">
    <name type="scientific">Merluccius polli</name>
    <name type="common">Benguela hake</name>
    <name type="synonym">Merluccius cadenati</name>
    <dbReference type="NCBI Taxonomy" id="89951"/>
    <lineage>
        <taxon>Eukaryota</taxon>
        <taxon>Metazoa</taxon>
        <taxon>Chordata</taxon>
        <taxon>Craniata</taxon>
        <taxon>Vertebrata</taxon>
        <taxon>Euteleostomi</taxon>
        <taxon>Actinopterygii</taxon>
        <taxon>Neopterygii</taxon>
        <taxon>Teleostei</taxon>
        <taxon>Neoteleostei</taxon>
        <taxon>Acanthomorphata</taxon>
        <taxon>Zeiogadaria</taxon>
        <taxon>Gadariae</taxon>
        <taxon>Gadiformes</taxon>
        <taxon>Gadoidei</taxon>
        <taxon>Merlucciidae</taxon>
        <taxon>Merluccius</taxon>
    </lineage>
</organism>
<dbReference type="PRINTS" id="PR00010">
    <property type="entry name" value="EGFBLOOD"/>
</dbReference>
<evidence type="ECO:0000256" key="1">
    <source>
        <dbReference type="ARBA" id="ARBA00004370"/>
    </source>
</evidence>
<protein>
    <submittedName>
        <fullName evidence="11">Protein crumbs 1</fullName>
    </submittedName>
</protein>
<accession>A0AA47PC16</accession>
<name>A0AA47PC16_MERPO</name>
<dbReference type="FunFam" id="2.10.25.10:FF:000309">
    <property type="entry name" value="Uncharacterized protein, isoform A"/>
    <property type="match status" value="1"/>
</dbReference>
<keyword evidence="7" id="KW-0325">Glycoprotein</keyword>
<dbReference type="Pfam" id="PF00008">
    <property type="entry name" value="EGF"/>
    <property type="match status" value="1"/>
</dbReference>
<evidence type="ECO:0000256" key="5">
    <source>
        <dbReference type="ARBA" id="ARBA00023136"/>
    </source>
</evidence>
<gene>
    <name evidence="11" type="primary">CRB1_2</name>
    <name evidence="11" type="ORF">N1851_002726</name>
</gene>
<evidence type="ECO:0000256" key="9">
    <source>
        <dbReference type="SAM" id="Phobius"/>
    </source>
</evidence>
<comment type="subcellular location">
    <subcellularLocation>
        <location evidence="1">Membrane</location>
    </subcellularLocation>
</comment>
<dbReference type="SUPFAM" id="SSF57196">
    <property type="entry name" value="EGF/Laminin"/>
    <property type="match status" value="2"/>
</dbReference>
<dbReference type="PROSITE" id="PS01186">
    <property type="entry name" value="EGF_2"/>
    <property type="match status" value="1"/>
</dbReference>
<keyword evidence="12" id="KW-1185">Reference proteome</keyword>
<dbReference type="AlphaFoldDB" id="A0AA47PC16"/>
<dbReference type="Proteomes" id="UP001174136">
    <property type="component" value="Unassembled WGS sequence"/>
</dbReference>
<keyword evidence="9" id="KW-1133">Transmembrane helix</keyword>
<comment type="caution">
    <text evidence="11">The sequence shown here is derived from an EMBL/GenBank/DDBJ whole genome shotgun (WGS) entry which is preliminary data.</text>
</comment>
<dbReference type="PANTHER" id="PTHR24049">
    <property type="entry name" value="CRUMBS FAMILY MEMBER"/>
    <property type="match status" value="1"/>
</dbReference>
<dbReference type="GO" id="GO:0032991">
    <property type="term" value="C:protein-containing complex"/>
    <property type="evidence" value="ECO:0007669"/>
    <property type="project" value="TreeGrafter"/>
</dbReference>
<keyword evidence="5 9" id="KW-0472">Membrane</keyword>
<dbReference type="InterPro" id="IPR051022">
    <property type="entry name" value="Notch_Cell-Fate_Det"/>
</dbReference>
<evidence type="ECO:0000256" key="3">
    <source>
        <dbReference type="ARBA" id="ARBA00022729"/>
    </source>
</evidence>
<dbReference type="GO" id="GO:0005886">
    <property type="term" value="C:plasma membrane"/>
    <property type="evidence" value="ECO:0007669"/>
    <property type="project" value="TreeGrafter"/>
</dbReference>
<feature type="transmembrane region" description="Helical" evidence="9">
    <location>
        <begin position="131"/>
        <end position="152"/>
    </location>
</feature>
<dbReference type="GO" id="GO:0045197">
    <property type="term" value="P:establishment or maintenance of epithelial cell apical/basal polarity"/>
    <property type="evidence" value="ECO:0007669"/>
    <property type="project" value="TreeGrafter"/>
</dbReference>
<feature type="disulfide bond" evidence="8">
    <location>
        <begin position="115"/>
        <end position="124"/>
    </location>
</feature>
<evidence type="ECO:0000256" key="8">
    <source>
        <dbReference type="PROSITE-ProRule" id="PRU00076"/>
    </source>
</evidence>
<dbReference type="PROSITE" id="PS50026">
    <property type="entry name" value="EGF_3"/>
    <property type="match status" value="2"/>
</dbReference>
<dbReference type="CDD" id="cd00054">
    <property type="entry name" value="EGF_CA"/>
    <property type="match status" value="1"/>
</dbReference>
<dbReference type="Gene3D" id="2.10.25.10">
    <property type="entry name" value="Laminin"/>
    <property type="match status" value="2"/>
</dbReference>
<dbReference type="InterPro" id="IPR001881">
    <property type="entry name" value="EGF-like_Ca-bd_dom"/>
</dbReference>
<evidence type="ECO:0000259" key="10">
    <source>
        <dbReference type="PROSITE" id="PS50026"/>
    </source>
</evidence>
<keyword evidence="4" id="KW-0677">Repeat</keyword>
<keyword evidence="2 8" id="KW-0245">EGF-like domain</keyword>
<evidence type="ECO:0000256" key="7">
    <source>
        <dbReference type="ARBA" id="ARBA00023180"/>
    </source>
</evidence>
<evidence type="ECO:0000313" key="12">
    <source>
        <dbReference type="Proteomes" id="UP001174136"/>
    </source>
</evidence>
<dbReference type="SMART" id="SM00179">
    <property type="entry name" value="EGF_CA"/>
    <property type="match status" value="1"/>
</dbReference>
<comment type="caution">
    <text evidence="8">Lacks conserved residue(s) required for the propagation of feature annotation.</text>
</comment>
<sequence>MASYTKQNKHTPSAVRVSALIKSYNPFFHSDKLPEVPWYVKRKPFPELPVTECHGGRWNYSCFHGGTCSGGDSVCDCMAGFTGHWCETDVDECASYPCMHGGLCLDRPDGWECVCDQNYSGVHCQRDINDFYLYLFLALWQHFFQLISYLVWHMDDEPEIEWAVELDD</sequence>
<keyword evidence="3" id="KW-0732">Signal</keyword>
<dbReference type="InterPro" id="IPR000742">
    <property type="entry name" value="EGF"/>
</dbReference>
<dbReference type="PANTHER" id="PTHR24049:SF22">
    <property type="entry name" value="DROSOPHILA CRUMBS HOMOLOG"/>
    <property type="match status" value="1"/>
</dbReference>
<evidence type="ECO:0000256" key="4">
    <source>
        <dbReference type="ARBA" id="ARBA00022737"/>
    </source>
</evidence>
<evidence type="ECO:0000256" key="2">
    <source>
        <dbReference type="ARBA" id="ARBA00022536"/>
    </source>
</evidence>
<reference evidence="11" key="1">
    <citation type="journal article" date="2023" name="Front. Mar. Sci.">
        <title>A new Merluccius polli reference genome to investigate the effects of global change in West African waters.</title>
        <authorList>
            <person name="Mateo J.L."/>
            <person name="Blanco-Fernandez C."/>
            <person name="Garcia-Vazquez E."/>
            <person name="Machado-Schiaffino G."/>
        </authorList>
    </citation>
    <scope>NUCLEOTIDE SEQUENCE</scope>
    <source>
        <strain evidence="11">C29</strain>
        <tissue evidence="11">Fin</tissue>
    </source>
</reference>